<proteinExistence type="predicted"/>
<keyword evidence="1" id="KW-0812">Transmembrane</keyword>
<feature type="transmembrane region" description="Helical" evidence="1">
    <location>
        <begin position="45"/>
        <end position="63"/>
    </location>
</feature>
<organism evidence="2 3">
    <name type="scientific">Jeotgalibacillus malaysiensis</name>
    <dbReference type="NCBI Taxonomy" id="1508404"/>
    <lineage>
        <taxon>Bacteria</taxon>
        <taxon>Bacillati</taxon>
        <taxon>Bacillota</taxon>
        <taxon>Bacilli</taxon>
        <taxon>Bacillales</taxon>
        <taxon>Caryophanaceae</taxon>
        <taxon>Jeotgalibacillus</taxon>
    </lineage>
</organism>
<sequence length="250" mass="28642">MDFSFDFNMDWNLINSLTTIVAWLILGFVIFRTYQKQDEEERPKLIKIFFIVMFGLFSFSINLPAFGELVSVAVLPIGVWLTLAFTEKSGRWQNYRKYSWIGFLANYLFLAGTLVGIFISSVIYPEGEIETYLDEVSEAELIAIHPSATEGVLNAEQFQEDISSFEPEYADIIKWFDDAMVQKQSLEPDGTGQIEEKFPYIIIGTESKEGKRVQVYLEADGKGLLVTTDEHQYYYRSPSATFLTKGVDEE</sequence>
<dbReference type="OrthoDB" id="2438344at2"/>
<dbReference type="STRING" id="1508404.JMA_04140"/>
<feature type="transmembrane region" description="Helical" evidence="1">
    <location>
        <begin position="98"/>
        <end position="124"/>
    </location>
</feature>
<dbReference type="AlphaFoldDB" id="A0A0B5AI36"/>
<dbReference type="EMBL" id="CP009416">
    <property type="protein sequence ID" value="AJD89731.1"/>
    <property type="molecule type" value="Genomic_DNA"/>
</dbReference>
<dbReference type="BioCyc" id="JESP1508404:G14D9-9631-MONOMER"/>
<gene>
    <name evidence="2" type="ORF">JMA_04140</name>
</gene>
<keyword evidence="1" id="KW-0472">Membrane</keyword>
<protein>
    <submittedName>
        <fullName evidence="2">Uncharacterized protein</fullName>
    </submittedName>
</protein>
<dbReference type="KEGG" id="jeo:JMA_04140"/>
<accession>A0A0B5AI36</accession>
<evidence type="ECO:0000256" key="1">
    <source>
        <dbReference type="SAM" id="Phobius"/>
    </source>
</evidence>
<keyword evidence="3" id="KW-1185">Reference proteome</keyword>
<evidence type="ECO:0000313" key="3">
    <source>
        <dbReference type="Proteomes" id="UP000031449"/>
    </source>
</evidence>
<dbReference type="HOGENOM" id="CLU_1168909_0_0_9"/>
<keyword evidence="1" id="KW-1133">Transmembrane helix</keyword>
<name>A0A0B5AI36_9BACL</name>
<evidence type="ECO:0000313" key="2">
    <source>
        <dbReference type="EMBL" id="AJD89731.1"/>
    </source>
</evidence>
<dbReference type="Proteomes" id="UP000031449">
    <property type="component" value="Chromosome"/>
</dbReference>
<reference evidence="2 3" key="1">
    <citation type="submission" date="2014-08" db="EMBL/GenBank/DDBJ databases">
        <title>Complete genome of a marine bacteria Jeotgalibacillus malaysiensis.</title>
        <authorList>
            <person name="Yaakop A.S."/>
            <person name="Chan K.-G."/>
            <person name="Goh K.M."/>
        </authorList>
    </citation>
    <scope>NUCLEOTIDE SEQUENCE [LARGE SCALE GENOMIC DNA]</scope>
    <source>
        <strain evidence="2 3">D5</strain>
    </source>
</reference>
<feature type="transmembrane region" description="Helical" evidence="1">
    <location>
        <begin position="12"/>
        <end position="33"/>
    </location>
</feature>